<evidence type="ECO:0000256" key="1">
    <source>
        <dbReference type="SAM" id="SignalP"/>
    </source>
</evidence>
<evidence type="ECO:0000313" key="3">
    <source>
        <dbReference type="Proteomes" id="UP000241690"/>
    </source>
</evidence>
<dbReference type="EMBL" id="KZ679679">
    <property type="protein sequence ID" value="PTB55530.1"/>
    <property type="molecule type" value="Genomic_DNA"/>
</dbReference>
<feature type="chain" id="PRO_5015667292" description="Secreted protein" evidence="1">
    <location>
        <begin position="20"/>
        <end position="72"/>
    </location>
</feature>
<keyword evidence="1" id="KW-0732">Signal</keyword>
<proteinExistence type="predicted"/>
<gene>
    <name evidence="2" type="ORF">M431DRAFT_403088</name>
</gene>
<sequence length="72" mass="8372">MMVVGGLLFFFSLGPCTRPCFIIPSRPRYKASLNFRCQLLFFFPLLSSHQPTAEQFHSLKLSKLFYQKPTKI</sequence>
<organism evidence="2 3">
    <name type="scientific">Trichoderma harzianum CBS 226.95</name>
    <dbReference type="NCBI Taxonomy" id="983964"/>
    <lineage>
        <taxon>Eukaryota</taxon>
        <taxon>Fungi</taxon>
        <taxon>Dikarya</taxon>
        <taxon>Ascomycota</taxon>
        <taxon>Pezizomycotina</taxon>
        <taxon>Sordariomycetes</taxon>
        <taxon>Hypocreomycetidae</taxon>
        <taxon>Hypocreales</taxon>
        <taxon>Hypocreaceae</taxon>
        <taxon>Trichoderma</taxon>
    </lineage>
</organism>
<feature type="signal peptide" evidence="1">
    <location>
        <begin position="1"/>
        <end position="19"/>
    </location>
</feature>
<protein>
    <recommendedName>
        <fullName evidence="4">Secreted protein</fullName>
    </recommendedName>
</protein>
<evidence type="ECO:0000313" key="2">
    <source>
        <dbReference type="EMBL" id="PTB55530.1"/>
    </source>
</evidence>
<name>A0A2T4AEL7_TRIHA</name>
<reference evidence="2 3" key="1">
    <citation type="submission" date="2016-07" db="EMBL/GenBank/DDBJ databases">
        <title>Multiple horizontal gene transfer events from other fungi enriched the ability of initially mycotrophic Trichoderma (Ascomycota) to feed on dead plant biomass.</title>
        <authorList>
            <consortium name="DOE Joint Genome Institute"/>
            <person name="Aerts A."/>
            <person name="Atanasova L."/>
            <person name="Chenthamara K."/>
            <person name="Zhang J."/>
            <person name="Grujic M."/>
            <person name="Henrissat B."/>
            <person name="Kuo A."/>
            <person name="Salamov A."/>
            <person name="Lipzen A."/>
            <person name="Labutti K."/>
            <person name="Barry K."/>
            <person name="Miao Y."/>
            <person name="Rahimi M.J."/>
            <person name="Shen Q."/>
            <person name="Grigoriev I.V."/>
            <person name="Kubicek C.P."/>
            <person name="Druzhinina I.S."/>
        </authorList>
    </citation>
    <scope>NUCLEOTIDE SEQUENCE [LARGE SCALE GENOMIC DNA]</scope>
    <source>
        <strain evidence="2 3">CBS 226.95</strain>
    </source>
</reference>
<dbReference type="AlphaFoldDB" id="A0A2T4AEL7"/>
<accession>A0A2T4AEL7</accession>
<dbReference type="Proteomes" id="UP000241690">
    <property type="component" value="Unassembled WGS sequence"/>
</dbReference>
<evidence type="ECO:0008006" key="4">
    <source>
        <dbReference type="Google" id="ProtNLM"/>
    </source>
</evidence>
<dbReference type="RefSeq" id="XP_024775207.1">
    <property type="nucleotide sequence ID" value="XM_024914878.1"/>
</dbReference>
<dbReference type="GeneID" id="36623444"/>
<keyword evidence="3" id="KW-1185">Reference proteome</keyword>